<dbReference type="Proteomes" id="UP001303473">
    <property type="component" value="Unassembled WGS sequence"/>
</dbReference>
<comment type="caution">
    <text evidence="2">The sequence shown here is derived from an EMBL/GenBank/DDBJ whole genome shotgun (WGS) entry which is preliminary data.</text>
</comment>
<evidence type="ECO:0000313" key="2">
    <source>
        <dbReference type="EMBL" id="KAK3938703.1"/>
    </source>
</evidence>
<name>A0AAN6S3J3_9PEZI</name>
<keyword evidence="3" id="KW-1185">Reference proteome</keyword>
<proteinExistence type="predicted"/>
<reference evidence="3" key="1">
    <citation type="journal article" date="2023" name="Mol. Phylogenet. Evol.">
        <title>Genome-scale phylogeny and comparative genomics of the fungal order Sordariales.</title>
        <authorList>
            <person name="Hensen N."/>
            <person name="Bonometti L."/>
            <person name="Westerberg I."/>
            <person name="Brannstrom I.O."/>
            <person name="Guillou S."/>
            <person name="Cros-Aarteil S."/>
            <person name="Calhoun S."/>
            <person name="Haridas S."/>
            <person name="Kuo A."/>
            <person name="Mondo S."/>
            <person name="Pangilinan J."/>
            <person name="Riley R."/>
            <person name="LaButti K."/>
            <person name="Andreopoulos B."/>
            <person name="Lipzen A."/>
            <person name="Chen C."/>
            <person name="Yan M."/>
            <person name="Daum C."/>
            <person name="Ng V."/>
            <person name="Clum A."/>
            <person name="Steindorff A."/>
            <person name="Ohm R.A."/>
            <person name="Martin F."/>
            <person name="Silar P."/>
            <person name="Natvig D.O."/>
            <person name="Lalanne C."/>
            <person name="Gautier V."/>
            <person name="Ament-Velasquez S.L."/>
            <person name="Kruys A."/>
            <person name="Hutchinson M.I."/>
            <person name="Powell A.J."/>
            <person name="Barry K."/>
            <person name="Miller A.N."/>
            <person name="Grigoriev I.V."/>
            <person name="Debuchy R."/>
            <person name="Gladieux P."/>
            <person name="Hiltunen Thoren M."/>
            <person name="Johannesson H."/>
        </authorList>
    </citation>
    <scope>NUCLEOTIDE SEQUENCE [LARGE SCALE GENOMIC DNA]</scope>
    <source>
        <strain evidence="3">CBS 340.73</strain>
    </source>
</reference>
<accession>A0AAN6S3J3</accession>
<feature type="signal peptide" evidence="1">
    <location>
        <begin position="1"/>
        <end position="20"/>
    </location>
</feature>
<sequence length="108" mass="11191">MQPTTFLATAILLFSAGALAAPATDSVESTEISGVVSNSPTLSQHCVPNDHHGNCLVADHGKTKTIQCSPDHPATGETNMVHYYISARGMSTAAIAIGLADLLSARSR</sequence>
<protein>
    <submittedName>
        <fullName evidence="2">Uncharacterized protein</fullName>
    </submittedName>
</protein>
<keyword evidence="1" id="KW-0732">Signal</keyword>
<gene>
    <name evidence="2" type="ORF">QBC46DRAFT_409938</name>
</gene>
<feature type="chain" id="PRO_5042951741" evidence="1">
    <location>
        <begin position="21"/>
        <end position="108"/>
    </location>
</feature>
<dbReference type="AlphaFoldDB" id="A0AAN6S3J3"/>
<evidence type="ECO:0000313" key="3">
    <source>
        <dbReference type="Proteomes" id="UP001303473"/>
    </source>
</evidence>
<evidence type="ECO:0000256" key="1">
    <source>
        <dbReference type="SAM" id="SignalP"/>
    </source>
</evidence>
<organism evidence="2 3">
    <name type="scientific">Diplogelasinospora grovesii</name>
    <dbReference type="NCBI Taxonomy" id="303347"/>
    <lineage>
        <taxon>Eukaryota</taxon>
        <taxon>Fungi</taxon>
        <taxon>Dikarya</taxon>
        <taxon>Ascomycota</taxon>
        <taxon>Pezizomycotina</taxon>
        <taxon>Sordariomycetes</taxon>
        <taxon>Sordariomycetidae</taxon>
        <taxon>Sordariales</taxon>
        <taxon>Diplogelasinosporaceae</taxon>
        <taxon>Diplogelasinospora</taxon>
    </lineage>
</organism>
<dbReference type="EMBL" id="MU853824">
    <property type="protein sequence ID" value="KAK3938703.1"/>
    <property type="molecule type" value="Genomic_DNA"/>
</dbReference>